<dbReference type="Pfam" id="PF06719">
    <property type="entry name" value="AraC_N"/>
    <property type="match status" value="1"/>
</dbReference>
<dbReference type="Proteomes" id="UP000475265">
    <property type="component" value="Unassembled WGS sequence"/>
</dbReference>
<evidence type="ECO:0000256" key="2">
    <source>
        <dbReference type="ARBA" id="ARBA00023163"/>
    </source>
</evidence>
<evidence type="ECO:0000256" key="1">
    <source>
        <dbReference type="ARBA" id="ARBA00023015"/>
    </source>
</evidence>
<reference evidence="4 5" key="1">
    <citation type="submission" date="2019-12" db="EMBL/GenBank/DDBJ databases">
        <title>Endophytic bacteria associated with Panax ginseng seedlings.</title>
        <authorList>
            <person name="Park J.M."/>
            <person name="Shin R."/>
            <person name="Jo S.H."/>
        </authorList>
    </citation>
    <scope>NUCLEOTIDE SEQUENCE [LARGE SCALE GENOMIC DNA]</scope>
    <source>
        <strain evidence="4 5">PgKB32</strain>
    </source>
</reference>
<dbReference type="PANTHER" id="PTHR43436">
    <property type="entry name" value="ARAC-FAMILY TRANSCRIPTIONAL REGULATOR"/>
    <property type="match status" value="1"/>
</dbReference>
<keyword evidence="1" id="KW-0805">Transcription regulation</keyword>
<name>A0A6L5C3E1_9PSED</name>
<organism evidence="4 5">
    <name type="scientific">Pseudomonas frederiksbergensis</name>
    <dbReference type="NCBI Taxonomy" id="104087"/>
    <lineage>
        <taxon>Bacteria</taxon>
        <taxon>Pseudomonadati</taxon>
        <taxon>Pseudomonadota</taxon>
        <taxon>Gammaproteobacteria</taxon>
        <taxon>Pseudomonadales</taxon>
        <taxon>Pseudomonadaceae</taxon>
        <taxon>Pseudomonas</taxon>
    </lineage>
</organism>
<protein>
    <submittedName>
        <fullName evidence="4">RCS-specific HTH-type transcriptional activator RclR</fullName>
    </submittedName>
</protein>
<dbReference type="InterPro" id="IPR009057">
    <property type="entry name" value="Homeodomain-like_sf"/>
</dbReference>
<evidence type="ECO:0000313" key="4">
    <source>
        <dbReference type="EMBL" id="KAF2395118.1"/>
    </source>
</evidence>
<accession>A0A6L5C3E1</accession>
<comment type="caution">
    <text evidence="4">The sequence shown here is derived from an EMBL/GenBank/DDBJ whole genome shotgun (WGS) entry which is preliminary data.</text>
</comment>
<dbReference type="SUPFAM" id="SSF46689">
    <property type="entry name" value="Homeodomain-like"/>
    <property type="match status" value="2"/>
</dbReference>
<dbReference type="InterPro" id="IPR018060">
    <property type="entry name" value="HTH_AraC"/>
</dbReference>
<dbReference type="GO" id="GO:0003700">
    <property type="term" value="F:DNA-binding transcription factor activity"/>
    <property type="evidence" value="ECO:0007669"/>
    <property type="project" value="InterPro"/>
</dbReference>
<proteinExistence type="predicted"/>
<dbReference type="SMART" id="SM00342">
    <property type="entry name" value="HTH_ARAC"/>
    <property type="match status" value="1"/>
</dbReference>
<gene>
    <name evidence="4" type="ORF">FX983_03101</name>
</gene>
<dbReference type="Pfam" id="PF12833">
    <property type="entry name" value="HTH_18"/>
    <property type="match status" value="1"/>
</dbReference>
<feature type="domain" description="HTH araC/xylS-type" evidence="3">
    <location>
        <begin position="217"/>
        <end position="315"/>
    </location>
</feature>
<dbReference type="EMBL" id="JAAAXX010000001">
    <property type="protein sequence ID" value="KAF2395118.1"/>
    <property type="molecule type" value="Genomic_DNA"/>
</dbReference>
<dbReference type="PROSITE" id="PS01124">
    <property type="entry name" value="HTH_ARAC_FAMILY_2"/>
    <property type="match status" value="1"/>
</dbReference>
<dbReference type="InterPro" id="IPR009594">
    <property type="entry name" value="Tscrpt_reg_HTH_AraC_N"/>
</dbReference>
<evidence type="ECO:0000313" key="5">
    <source>
        <dbReference type="Proteomes" id="UP000475265"/>
    </source>
</evidence>
<dbReference type="PANTHER" id="PTHR43436:SF1">
    <property type="entry name" value="TRANSCRIPTIONAL REGULATORY PROTEIN"/>
    <property type="match status" value="1"/>
</dbReference>
<sequence>MLGLAVVLKAKEKLMFKYESPKPSATPTTVEALARVIGIFAQNDGDHATVIPGLTFHRRKAPTAPLHCIYGVGLGVVVQGCKQVTLGEEVAHYGPGQSMLTTIDLPVLAHIMHATTREPFLGMMLTLDMRLIMQIALELELSQPDKGSSCQPVTIEKLDGALGDALVRLVNLLDEPQVIPQLAPLIRHEITVRLLTGPHGAQLQHLVAAGSPSQQIAKSVAWLKQNFREPLHVDELAERARMSPSTFRQHFRAITGMSPLQFQKQLRLQEARQLMLNQNLDAGYAGGLVGYESASQFNREYSRLFGAPPQRDIKRMRLS</sequence>
<keyword evidence="2" id="KW-0804">Transcription</keyword>
<evidence type="ECO:0000259" key="3">
    <source>
        <dbReference type="PROSITE" id="PS01124"/>
    </source>
</evidence>
<dbReference type="Gene3D" id="1.10.10.60">
    <property type="entry name" value="Homeodomain-like"/>
    <property type="match status" value="1"/>
</dbReference>
<dbReference type="AlphaFoldDB" id="A0A6L5C3E1"/>
<dbReference type="GO" id="GO:0043565">
    <property type="term" value="F:sequence-specific DNA binding"/>
    <property type="evidence" value="ECO:0007669"/>
    <property type="project" value="InterPro"/>
</dbReference>